<dbReference type="EMBL" id="JAPDNS010000001">
    <property type="protein sequence ID" value="MCW3484071.1"/>
    <property type="molecule type" value="Genomic_DNA"/>
</dbReference>
<evidence type="ECO:0000313" key="7">
    <source>
        <dbReference type="Proteomes" id="UP001207742"/>
    </source>
</evidence>
<dbReference type="SUPFAM" id="SSF51395">
    <property type="entry name" value="FMN-linked oxidoreductases"/>
    <property type="match status" value="1"/>
</dbReference>
<dbReference type="Pfam" id="PF03060">
    <property type="entry name" value="NMO"/>
    <property type="match status" value="1"/>
</dbReference>
<evidence type="ECO:0000313" key="6">
    <source>
        <dbReference type="EMBL" id="MCW3484071.1"/>
    </source>
</evidence>
<dbReference type="PANTHER" id="PTHR42681:SF1">
    <property type="entry name" value="MALONYL-COA-ACYL CARRIER PROTEIN TRANSACYLASE, MITOCHONDRIAL"/>
    <property type="match status" value="1"/>
</dbReference>
<dbReference type="NCBIfam" id="TIGR02814">
    <property type="entry name" value="pfaD_fam"/>
    <property type="match status" value="1"/>
</dbReference>
<gene>
    <name evidence="6" type="primary">fabD</name>
    <name evidence="6" type="ORF">OL497_09215</name>
</gene>
<dbReference type="Gene3D" id="3.40.366.10">
    <property type="entry name" value="Malonyl-Coenzyme A Acyl Carrier Protein, domain 2"/>
    <property type="match status" value="1"/>
</dbReference>
<comment type="caution">
    <text evidence="6">The sequence shown here is derived from an EMBL/GenBank/DDBJ whole genome shotgun (WGS) entry which is preliminary data.</text>
</comment>
<dbReference type="NCBIfam" id="TIGR00128">
    <property type="entry name" value="fabD"/>
    <property type="match status" value="1"/>
</dbReference>
<comment type="catalytic activity">
    <reaction evidence="4">
        <text>holo-[ACP] + malonyl-CoA = malonyl-[ACP] + CoA</text>
        <dbReference type="Rhea" id="RHEA:41792"/>
        <dbReference type="Rhea" id="RHEA-COMP:9623"/>
        <dbReference type="Rhea" id="RHEA-COMP:9685"/>
        <dbReference type="ChEBI" id="CHEBI:57287"/>
        <dbReference type="ChEBI" id="CHEBI:57384"/>
        <dbReference type="ChEBI" id="CHEBI:64479"/>
        <dbReference type="ChEBI" id="CHEBI:78449"/>
        <dbReference type="EC" id="2.3.1.39"/>
    </reaction>
</comment>
<dbReference type="InterPro" id="IPR004410">
    <property type="entry name" value="Malonyl_CoA-ACP_transAc_FabD"/>
</dbReference>
<accession>A0ABT3IJH8</accession>
<protein>
    <recommendedName>
        <fullName evidence="1">[acyl-carrier-protein] S-malonyltransferase</fullName>
        <ecNumber evidence="1">2.3.1.39</ecNumber>
    </recommendedName>
</protein>
<dbReference type="InterPro" id="IPR013785">
    <property type="entry name" value="Aldolase_TIM"/>
</dbReference>
<dbReference type="PANTHER" id="PTHR42681">
    <property type="entry name" value="MALONYL-COA-ACYL CARRIER PROTEIN TRANSACYLASE, MITOCHONDRIAL"/>
    <property type="match status" value="1"/>
</dbReference>
<dbReference type="InterPro" id="IPR049489">
    <property type="entry name" value="FabD-like_helical_ins"/>
</dbReference>
<dbReference type="Gene3D" id="3.30.70.250">
    <property type="entry name" value="Malonyl-CoA ACP transacylase, ACP-binding"/>
    <property type="match status" value="1"/>
</dbReference>
<evidence type="ECO:0000256" key="1">
    <source>
        <dbReference type="ARBA" id="ARBA00013258"/>
    </source>
</evidence>
<evidence type="ECO:0000256" key="2">
    <source>
        <dbReference type="ARBA" id="ARBA00022679"/>
    </source>
</evidence>
<dbReference type="SUPFAM" id="SSF52151">
    <property type="entry name" value="FabD/lysophospholipase-like"/>
    <property type="match status" value="1"/>
</dbReference>
<dbReference type="InterPro" id="IPR014043">
    <property type="entry name" value="Acyl_transferase_dom"/>
</dbReference>
<keyword evidence="7" id="KW-1185">Reference proteome</keyword>
<dbReference type="GO" id="GO:0004314">
    <property type="term" value="F:[acyl-carrier-protein] S-malonyltransferase activity"/>
    <property type="evidence" value="ECO:0007669"/>
    <property type="project" value="UniProtKB-EC"/>
</dbReference>
<evidence type="ECO:0000256" key="4">
    <source>
        <dbReference type="ARBA" id="ARBA00048462"/>
    </source>
</evidence>
<name>A0ABT3IJH8_9BACT</name>
<keyword evidence="2 6" id="KW-0808">Transferase</keyword>
<keyword evidence="3 6" id="KW-0012">Acyltransferase</keyword>
<dbReference type="RefSeq" id="WP_264729590.1">
    <property type="nucleotide sequence ID" value="NZ_JAPDNR010000001.1"/>
</dbReference>
<dbReference type="SUPFAM" id="SSF55048">
    <property type="entry name" value="Probable ACP-binding domain of malonyl-CoA ACP transacylase"/>
    <property type="match status" value="1"/>
</dbReference>
<sequence>MKAYLFPGQGSQRAGMGGSLFAAYDQLSTTASRILGYDIATRCLHDPDKSLNDTLYTQPALYVVGALMYLDKTAEENPPDYMLGHSLGEYVALFAAGAFSFETGLELVKKRAEIMSGVKHGGMAAVVGLTMDQVLEVLHKYDYRHIDIANYNSREQVVISGLKEEVLAAQADFQANGARLYFPLNVSGAFHSRYMAAATEAFRSFLTSYHFQPLQRPVIANVTARPYDQHNVAALLVEQLTNPVKWYESISFLRSAGVHTFTEVGPGNVLTKLNDFITAAPMEITTATNGATAKQTVNGNGHTPAAELVIKATSLGTAAFRQRYKIRYAYLSGAMVHGIASKELVIRMAKAGMMGFLGTGGVDPVKVAADIRYIQEALQQGEAYGINLLNSPREEEMVDVLLQYKVPNVEAAAYIQVSKALVRLRLTGLRQLPDGTVVSPVRIIAKLSRPEVAENFLRPAAPALVAALLQEQKITAAEAALATAIPVADDICVEADSGGHTDMGVAFTLLPTMIRLRDDLCTRHGYRQRINVGAAGGIGTPEAAAAAFVLGADFILTGSINQCTVEAATSDAVKDLLQNINVQDTAYAPAGDMFETGARVQVLKKGVLFPGRANKLYELYKQYNSIDEIDADTREQIASRYFQRSFEAVYQDCEAYYPPEKFAAAKANPKQMMAYLFRWYFGYSGKIAETGDEQQRVNFQVHCGPALGAFNQWVKGTPLENWRNRHADDIALKIMQGAADILHERVKIFTEAS</sequence>
<organism evidence="6 7">
    <name type="scientific">Chitinophaga nivalis</name>
    <dbReference type="NCBI Taxonomy" id="2991709"/>
    <lineage>
        <taxon>Bacteria</taxon>
        <taxon>Pseudomonadati</taxon>
        <taxon>Bacteroidota</taxon>
        <taxon>Chitinophagia</taxon>
        <taxon>Chitinophagales</taxon>
        <taxon>Chitinophagaceae</taxon>
        <taxon>Chitinophaga</taxon>
    </lineage>
</organism>
<dbReference type="InterPro" id="IPR014179">
    <property type="entry name" value="PfaD-like_TIM-barrel"/>
</dbReference>
<dbReference type="InterPro" id="IPR016035">
    <property type="entry name" value="Acyl_Trfase/lysoPLipase"/>
</dbReference>
<dbReference type="Proteomes" id="UP001207742">
    <property type="component" value="Unassembled WGS sequence"/>
</dbReference>
<dbReference type="Gene3D" id="3.20.20.70">
    <property type="entry name" value="Aldolase class I"/>
    <property type="match status" value="1"/>
</dbReference>
<dbReference type="SMART" id="SM00827">
    <property type="entry name" value="PKS_AT"/>
    <property type="match status" value="1"/>
</dbReference>
<feature type="domain" description="Malonyl-CoA:ACP transacylase (MAT)" evidence="5">
    <location>
        <begin position="5"/>
        <end position="292"/>
    </location>
</feature>
<dbReference type="EC" id="2.3.1.39" evidence="1"/>
<dbReference type="InterPro" id="IPR001227">
    <property type="entry name" value="Ac_transferase_dom_sf"/>
</dbReference>
<evidence type="ECO:0000256" key="3">
    <source>
        <dbReference type="ARBA" id="ARBA00023315"/>
    </source>
</evidence>
<evidence type="ECO:0000259" key="5">
    <source>
        <dbReference type="SMART" id="SM00827"/>
    </source>
</evidence>
<proteinExistence type="predicted"/>
<reference evidence="6 7" key="1">
    <citation type="submission" date="2022-10" db="EMBL/GenBank/DDBJ databases">
        <title>Chitinophaga nivalis PC15 sp. nov., isolated from Pyeongchang county, South Korea.</title>
        <authorList>
            <person name="Trinh H.N."/>
        </authorList>
    </citation>
    <scope>NUCLEOTIDE SEQUENCE [LARGE SCALE GENOMIC DNA]</scope>
    <source>
        <strain evidence="6 7">PC14</strain>
    </source>
</reference>
<dbReference type="InterPro" id="IPR050858">
    <property type="entry name" value="Mal-CoA-ACP_Trans/PKS_FabD"/>
</dbReference>
<dbReference type="Pfam" id="PF00698">
    <property type="entry name" value="Acyl_transf_1"/>
    <property type="match status" value="1"/>
</dbReference>
<dbReference type="Pfam" id="PF21607">
    <property type="entry name" value="FabD_helical_ins"/>
    <property type="match status" value="1"/>
</dbReference>
<dbReference type="InterPro" id="IPR016036">
    <property type="entry name" value="Malonyl_transacylase_ACP-bd"/>
</dbReference>
<dbReference type="CDD" id="cd04742">
    <property type="entry name" value="NPD_FabD"/>
    <property type="match status" value="1"/>
</dbReference>